<keyword evidence="1" id="KW-0812">Transmembrane</keyword>
<evidence type="ECO:0000259" key="2">
    <source>
        <dbReference type="Pfam" id="PF02470"/>
    </source>
</evidence>
<sequence>MSRLPKRWRRIIAGVLAIAVIVGVTLVIVERRAGHVSGCADMADAVGLYPGNDVTMRGVRIGSVTAVSPQSGHVVVRFTLDAPVDFPADVSAVTTSDSIVTDRHLEIPSGRTTGATWDMRRCIPLARTHTPTSVSAAYAAFDKLASQVTAAASESGERRELVRDSMNRIDATLRGTGADFNAAIAGLAAALGDPGLRDQQLRSLLTNVGELTEFFVQRWPDLQLGLTKLGEFAETFDAWFSVLNPAVVQTTQLTPSLLRLIRTYSPPVFAVLDALMPLLDRVPMDQILALLRRLPVVSTGVQRILARGAAVGGIETAPPAVRVTATSSSAVCAAVNAVMAQACRPSPGAAGHVDLALVQLVLASAGGR</sequence>
<evidence type="ECO:0000313" key="3">
    <source>
        <dbReference type="EMBL" id="RPA58051.1"/>
    </source>
</evidence>
<dbReference type="RefSeq" id="WP_123932056.1">
    <property type="nucleotide sequence ID" value="NZ_JBPSDP010000013.1"/>
</dbReference>
<feature type="domain" description="Mce/MlaD" evidence="2">
    <location>
        <begin position="41"/>
        <end position="107"/>
    </location>
</feature>
<reference evidence="3 4" key="1">
    <citation type="submission" date="2018-11" db="EMBL/GenBank/DDBJ databases">
        <title>Draft genome sequence of Gordonia sp. RS15-1S isolated from rice stems.</title>
        <authorList>
            <person name="Muangham S."/>
        </authorList>
    </citation>
    <scope>NUCLEOTIDE SEQUENCE [LARGE SCALE GENOMIC DNA]</scope>
    <source>
        <strain evidence="3 4">RS15-1S</strain>
    </source>
</reference>
<dbReference type="InterPro" id="IPR052336">
    <property type="entry name" value="MlaD_Phospholipid_Transporter"/>
</dbReference>
<organism evidence="3 4">
    <name type="scientific">Gordonia oryzae</name>
    <dbReference type="NCBI Taxonomy" id="2487349"/>
    <lineage>
        <taxon>Bacteria</taxon>
        <taxon>Bacillati</taxon>
        <taxon>Actinomycetota</taxon>
        <taxon>Actinomycetes</taxon>
        <taxon>Mycobacteriales</taxon>
        <taxon>Gordoniaceae</taxon>
        <taxon>Gordonia</taxon>
    </lineage>
</organism>
<accession>A0A3N4GG46</accession>
<dbReference type="PANTHER" id="PTHR33371:SF4">
    <property type="entry name" value="INTERMEMBRANE PHOSPHOLIPID TRANSPORT SYSTEM BINDING PROTEIN MLAD"/>
    <property type="match status" value="1"/>
</dbReference>
<dbReference type="EMBL" id="RKMH01000013">
    <property type="protein sequence ID" value="RPA58051.1"/>
    <property type="molecule type" value="Genomic_DNA"/>
</dbReference>
<keyword evidence="1" id="KW-1133">Transmembrane helix</keyword>
<keyword evidence="1" id="KW-0472">Membrane</keyword>
<dbReference type="AlphaFoldDB" id="A0A3N4GG46"/>
<evidence type="ECO:0000256" key="1">
    <source>
        <dbReference type="SAM" id="Phobius"/>
    </source>
</evidence>
<proteinExistence type="predicted"/>
<keyword evidence="4" id="KW-1185">Reference proteome</keyword>
<name>A0A3N4GG46_9ACTN</name>
<dbReference type="PANTHER" id="PTHR33371">
    <property type="entry name" value="INTERMEMBRANE PHOSPHOLIPID TRANSPORT SYSTEM BINDING PROTEIN MLAD-RELATED"/>
    <property type="match status" value="1"/>
</dbReference>
<dbReference type="Proteomes" id="UP000267536">
    <property type="component" value="Unassembled WGS sequence"/>
</dbReference>
<evidence type="ECO:0000313" key="4">
    <source>
        <dbReference type="Proteomes" id="UP000267536"/>
    </source>
</evidence>
<protein>
    <submittedName>
        <fullName evidence="3">MCE family protein</fullName>
    </submittedName>
</protein>
<dbReference type="Pfam" id="PF02470">
    <property type="entry name" value="MlaD"/>
    <property type="match status" value="1"/>
</dbReference>
<feature type="transmembrane region" description="Helical" evidence="1">
    <location>
        <begin position="12"/>
        <end position="29"/>
    </location>
</feature>
<dbReference type="OrthoDB" id="4608030at2"/>
<dbReference type="InterPro" id="IPR003399">
    <property type="entry name" value="Mce/MlaD"/>
</dbReference>
<comment type="caution">
    <text evidence="3">The sequence shown here is derived from an EMBL/GenBank/DDBJ whole genome shotgun (WGS) entry which is preliminary data.</text>
</comment>
<gene>
    <name evidence="3" type="ORF">EF294_16750</name>
</gene>